<evidence type="ECO:0000256" key="1">
    <source>
        <dbReference type="SAM" id="MobiDB-lite"/>
    </source>
</evidence>
<evidence type="ECO:0000313" key="2">
    <source>
        <dbReference type="EMBL" id="KAG0274934.1"/>
    </source>
</evidence>
<organism evidence="2 3">
    <name type="scientific">Linnemannia exigua</name>
    <dbReference type="NCBI Taxonomy" id="604196"/>
    <lineage>
        <taxon>Eukaryota</taxon>
        <taxon>Fungi</taxon>
        <taxon>Fungi incertae sedis</taxon>
        <taxon>Mucoromycota</taxon>
        <taxon>Mortierellomycotina</taxon>
        <taxon>Mortierellomycetes</taxon>
        <taxon>Mortierellales</taxon>
        <taxon>Mortierellaceae</taxon>
        <taxon>Linnemannia</taxon>
    </lineage>
</organism>
<reference evidence="2" key="1">
    <citation type="journal article" date="2020" name="Fungal Divers.">
        <title>Resolving the Mortierellaceae phylogeny through synthesis of multi-gene phylogenetics and phylogenomics.</title>
        <authorList>
            <person name="Vandepol N."/>
            <person name="Liber J."/>
            <person name="Desiro A."/>
            <person name="Na H."/>
            <person name="Kennedy M."/>
            <person name="Barry K."/>
            <person name="Grigoriev I.V."/>
            <person name="Miller A.N."/>
            <person name="O'Donnell K."/>
            <person name="Stajich J.E."/>
            <person name="Bonito G."/>
        </authorList>
    </citation>
    <scope>NUCLEOTIDE SEQUENCE</scope>
    <source>
        <strain evidence="2">NRRL 28262</strain>
    </source>
</reference>
<sequence>MNFDSVINKFVVPTMNEAQAPAPPAVGGNYFCPPANRLYSPTAGRSNSHSNRSHPTRLRKRNSLVPARTRAVDSSAAQMKDAKKVHRYAGSGARDEYNYRDVENLSLWLGSEVEARYQQKKNPPKAKSPAKGNRRHRSEPYDLQVSPEKKTKKTAVSIALRLGPDASLTVPYCKNCPHDNLNK</sequence>
<accession>A0AAD4DDB9</accession>
<name>A0AAD4DDB9_9FUNG</name>
<keyword evidence="3" id="KW-1185">Reference proteome</keyword>
<feature type="region of interest" description="Disordered" evidence="1">
    <location>
        <begin position="41"/>
        <end position="96"/>
    </location>
</feature>
<gene>
    <name evidence="2" type="ORF">BGZ95_009331</name>
</gene>
<dbReference type="Proteomes" id="UP001194580">
    <property type="component" value="Unassembled WGS sequence"/>
</dbReference>
<comment type="caution">
    <text evidence="2">The sequence shown here is derived from an EMBL/GenBank/DDBJ whole genome shotgun (WGS) entry which is preliminary data.</text>
</comment>
<feature type="compositionally biased region" description="Basic residues" evidence="1">
    <location>
        <begin position="51"/>
        <end position="62"/>
    </location>
</feature>
<feature type="region of interest" description="Disordered" evidence="1">
    <location>
        <begin position="116"/>
        <end position="153"/>
    </location>
</feature>
<evidence type="ECO:0000313" key="3">
    <source>
        <dbReference type="Proteomes" id="UP001194580"/>
    </source>
</evidence>
<dbReference type="EMBL" id="JAAAIL010000544">
    <property type="protein sequence ID" value="KAG0274934.1"/>
    <property type="molecule type" value="Genomic_DNA"/>
</dbReference>
<proteinExistence type="predicted"/>
<dbReference type="AlphaFoldDB" id="A0AAD4DDB9"/>
<protein>
    <submittedName>
        <fullName evidence="2">Uncharacterized protein</fullName>
    </submittedName>
</protein>